<feature type="binding site" evidence="7">
    <location>
        <position position="152"/>
    </location>
    <ligand>
        <name>Zn(2+)</name>
        <dbReference type="ChEBI" id="CHEBI:29105"/>
        <label>2</label>
    </ligand>
</feature>
<evidence type="ECO:0000313" key="12">
    <source>
        <dbReference type="Proteomes" id="UP000594771"/>
    </source>
</evidence>
<dbReference type="Proteomes" id="UP000594771">
    <property type="component" value="Chromosome"/>
</dbReference>
<dbReference type="Proteomes" id="UP001069145">
    <property type="component" value="Unassembled WGS sequence"/>
</dbReference>
<feature type="binding site" evidence="7">
    <location>
        <position position="278"/>
    </location>
    <ligand>
        <name>substrate</name>
    </ligand>
</feature>
<evidence type="ECO:0000259" key="8">
    <source>
        <dbReference type="Pfam" id="PF07969"/>
    </source>
</evidence>
<gene>
    <name evidence="7" type="primary">pyrC</name>
    <name evidence="11" type="ORF">I6G68_06160</name>
    <name evidence="10" type="ORF">ODY43_01435</name>
</gene>
<dbReference type="PANTHER" id="PTHR43668:SF2">
    <property type="entry name" value="ALLANTOINASE"/>
    <property type="match status" value="1"/>
</dbReference>
<feature type="binding site" evidence="7">
    <location>
        <position position="179"/>
    </location>
    <ligand>
        <name>Zn(2+)</name>
        <dbReference type="ChEBI" id="CHEBI:29105"/>
        <label>2</label>
    </ligand>
</feature>
<dbReference type="OrthoDB" id="9765462at2"/>
<dbReference type="RefSeq" id="WP_060778164.1">
    <property type="nucleotide sequence ID" value="NZ_CAJHLF010000002.1"/>
</dbReference>
<keyword evidence="4 7" id="KW-0378">Hydrolase</keyword>
<feature type="binding site" evidence="7">
    <location>
        <position position="60"/>
    </location>
    <ligand>
        <name>Zn(2+)</name>
        <dbReference type="ChEBI" id="CHEBI:29105"/>
        <label>1</label>
    </ligand>
</feature>
<dbReference type="GO" id="GO:0006145">
    <property type="term" value="P:purine nucleobase catabolic process"/>
    <property type="evidence" value="ECO:0007669"/>
    <property type="project" value="TreeGrafter"/>
</dbReference>
<evidence type="ECO:0000313" key="13">
    <source>
        <dbReference type="Proteomes" id="UP001069145"/>
    </source>
</evidence>
<reference evidence="10" key="2">
    <citation type="submission" date="2022-09" db="EMBL/GenBank/DDBJ databases">
        <title>Aerococcus urinae taxonomy study.</title>
        <authorList>
            <person name="Christensen J."/>
            <person name="Senneby E."/>
        </authorList>
    </citation>
    <scope>NUCLEOTIDE SEQUENCE</scope>
    <source>
        <strain evidence="10">NLD-066-U95</strain>
    </source>
</reference>
<proteinExistence type="inferred from homology"/>
<feature type="binding site" evidence="7">
    <location>
        <position position="309"/>
    </location>
    <ligand>
        <name>substrate</name>
    </ligand>
</feature>
<dbReference type="HAMAP" id="MF_00220_B">
    <property type="entry name" value="PyrC_classI_B"/>
    <property type="match status" value="1"/>
</dbReference>
<dbReference type="EMBL" id="CP065662">
    <property type="protein sequence ID" value="QPS00975.1"/>
    <property type="molecule type" value="Genomic_DNA"/>
</dbReference>
<comment type="cofactor">
    <cofactor evidence="7">
        <name>Zn(2+)</name>
        <dbReference type="ChEBI" id="CHEBI:29105"/>
    </cofactor>
    <text evidence="7">Binds 2 Zn(2+) ions per subunit.</text>
</comment>
<feature type="binding site" evidence="7">
    <location>
        <position position="94"/>
    </location>
    <ligand>
        <name>substrate</name>
    </ligand>
</feature>
<comment type="similarity">
    <text evidence="2 7">Belongs to the metallo-dependent hydrolases superfamily. DHOase family. Class I DHOase subfamily.</text>
</comment>
<dbReference type="GO" id="GO:0008270">
    <property type="term" value="F:zinc ion binding"/>
    <property type="evidence" value="ECO:0007669"/>
    <property type="project" value="UniProtKB-UniRule"/>
</dbReference>
<dbReference type="GO" id="GO:0004038">
    <property type="term" value="F:allantoinase activity"/>
    <property type="evidence" value="ECO:0007669"/>
    <property type="project" value="TreeGrafter"/>
</dbReference>
<dbReference type="InterPro" id="IPR032466">
    <property type="entry name" value="Metal_Hydrolase"/>
</dbReference>
<dbReference type="AlphaFoldDB" id="A0A0X8FE65"/>
<dbReference type="NCBIfam" id="NF006837">
    <property type="entry name" value="PRK09357.1-2"/>
    <property type="match status" value="1"/>
</dbReference>
<feature type="binding site" evidence="7">
    <location>
        <position position="232"/>
    </location>
    <ligand>
        <name>Zn(2+)</name>
        <dbReference type="ChEBI" id="CHEBI:29105"/>
        <label>2</label>
    </ligand>
</feature>
<dbReference type="EC" id="3.5.2.3" evidence="7"/>
<evidence type="ECO:0000256" key="7">
    <source>
        <dbReference type="HAMAP-Rule" id="MF_00220"/>
    </source>
</evidence>
<dbReference type="NCBIfam" id="TIGR00857">
    <property type="entry name" value="pyrC_multi"/>
    <property type="match status" value="1"/>
</dbReference>
<evidence type="ECO:0000256" key="1">
    <source>
        <dbReference type="ARBA" id="ARBA00002368"/>
    </source>
</evidence>
<evidence type="ECO:0000313" key="11">
    <source>
        <dbReference type="EMBL" id="QPS00975.1"/>
    </source>
</evidence>
<keyword evidence="3 7" id="KW-0479">Metal-binding</keyword>
<dbReference type="GO" id="GO:0044205">
    <property type="term" value="P:'de novo' UMP biosynthetic process"/>
    <property type="evidence" value="ECO:0007669"/>
    <property type="project" value="UniProtKB-UniRule"/>
</dbReference>
<evidence type="ECO:0000256" key="6">
    <source>
        <dbReference type="ARBA" id="ARBA00022975"/>
    </source>
</evidence>
<evidence type="ECO:0000256" key="5">
    <source>
        <dbReference type="ARBA" id="ARBA00022833"/>
    </source>
</evidence>
<dbReference type="InterPro" id="IPR011059">
    <property type="entry name" value="Metal-dep_hydrolase_composite"/>
</dbReference>
<dbReference type="InterPro" id="IPR004722">
    <property type="entry name" value="DHOase"/>
</dbReference>
<dbReference type="InterPro" id="IPR050138">
    <property type="entry name" value="DHOase/Allantoinase_Hydrolase"/>
</dbReference>
<dbReference type="KEGG" id="aun:AWM73_03895"/>
<evidence type="ECO:0000256" key="2">
    <source>
        <dbReference type="ARBA" id="ARBA00010286"/>
    </source>
</evidence>
<dbReference type="CDD" id="cd01317">
    <property type="entry name" value="DHOase_IIa"/>
    <property type="match status" value="1"/>
</dbReference>
<sequence>MKVLIQAGKVYSQGSLTTMDILIEGGKIQALGQHLIDQDEVDQVIDASGCLVTPGLIDIHVHYREPGFEDKETIASGSRAAARGGFTSVCTMANTNPVPDTPEKLSQLIQKNQSDGEVKIHQYAPITKDLTSDQVVDIPAMKEEGAFALSNDGHGVQSAATMYQAMLAAKEQGLAICAHLEDRSLFNNGVINAGKAAERLELPGILSVAESSQLARDIELARATGVHYHVCHVSTAASLNLIRQAKLDGVNITCEVAPHHLLFHDGNILKDDANYKMNPPLRNSSDQEALVQALNDGTIDLIATDHAPHTEEEKSQGFLKSPFGIVGSETAFMSLYTLLVKRGKLSLERLIALMTDQPRQLFHLETAGTIWPGQAADISIFNLDRPYQVKASDYASKSSNSPLNNTSLYGKTEYCLVNGKVVYQAEGGNSNE</sequence>
<organism evidence="11 12">
    <name type="scientific">Aerococcus urinae</name>
    <dbReference type="NCBI Taxonomy" id="1376"/>
    <lineage>
        <taxon>Bacteria</taxon>
        <taxon>Bacillati</taxon>
        <taxon>Bacillota</taxon>
        <taxon>Bacilli</taxon>
        <taxon>Lactobacillales</taxon>
        <taxon>Aerococcaceae</taxon>
        <taxon>Aerococcus</taxon>
    </lineage>
</organism>
<dbReference type="SUPFAM" id="SSF51338">
    <property type="entry name" value="Composite domain of metallo-dependent hydrolases"/>
    <property type="match status" value="1"/>
</dbReference>
<evidence type="ECO:0000256" key="3">
    <source>
        <dbReference type="ARBA" id="ARBA00022723"/>
    </source>
</evidence>
<feature type="active site" evidence="7">
    <location>
        <position position="305"/>
    </location>
</feature>
<feature type="binding site" evidence="7">
    <location>
        <position position="152"/>
    </location>
    <ligand>
        <name>Zn(2+)</name>
        <dbReference type="ChEBI" id="CHEBI:29105"/>
        <label>1</label>
    </ligand>
</feature>
<keyword evidence="6 7" id="KW-0665">Pyrimidine biosynthesis</keyword>
<comment type="pathway">
    <text evidence="7">Pyrimidine metabolism; UMP biosynthesis via de novo pathway; (S)-dihydroorotate from bicarbonate: step 3/3.</text>
</comment>
<keyword evidence="5 7" id="KW-0862">Zinc</keyword>
<feature type="binding site" evidence="7">
    <location>
        <position position="305"/>
    </location>
    <ligand>
        <name>Zn(2+)</name>
        <dbReference type="ChEBI" id="CHEBI:29105"/>
        <label>1</label>
    </ligand>
</feature>
<evidence type="ECO:0000313" key="10">
    <source>
        <dbReference type="EMBL" id="MCY3052668.1"/>
    </source>
</evidence>
<evidence type="ECO:0000256" key="4">
    <source>
        <dbReference type="ARBA" id="ARBA00022801"/>
    </source>
</evidence>
<dbReference type="PANTHER" id="PTHR43668">
    <property type="entry name" value="ALLANTOINASE"/>
    <property type="match status" value="1"/>
</dbReference>
<reference evidence="11 12" key="1">
    <citation type="submission" date="2020-12" db="EMBL/GenBank/DDBJ databases">
        <title>FDA dAtabase for Regulatory Grade micrObial Sequences (FDA-ARGOS): Supporting development and validation of Infectious Disease Dx tests.</title>
        <authorList>
            <person name="Sproer C."/>
            <person name="Gronow S."/>
            <person name="Severitt S."/>
            <person name="Schroder I."/>
            <person name="Tallon L."/>
            <person name="Sadzewicz L."/>
            <person name="Zhao X."/>
            <person name="Boylan J."/>
            <person name="Ott S."/>
            <person name="Bowen H."/>
            <person name="Vavikolanu K."/>
            <person name="Mehta A."/>
            <person name="Aluvathingal J."/>
            <person name="Nadendla S."/>
            <person name="Lowell S."/>
            <person name="Myers T."/>
            <person name="Yan Y."/>
            <person name="Sichtig H."/>
        </authorList>
    </citation>
    <scope>NUCLEOTIDE SEQUENCE [LARGE SCALE GENOMIC DNA]</scope>
    <source>
        <strain evidence="11 12">FDAARGOS_911</strain>
    </source>
</reference>
<feature type="domain" description="Amidohydrolase 3" evidence="8">
    <location>
        <begin position="284"/>
        <end position="423"/>
    </location>
</feature>
<dbReference type="Pfam" id="PF07969">
    <property type="entry name" value="Amidohydro_3"/>
    <property type="match status" value="1"/>
</dbReference>
<dbReference type="SUPFAM" id="SSF51556">
    <property type="entry name" value="Metallo-dependent hydrolases"/>
    <property type="match status" value="1"/>
</dbReference>
<dbReference type="GeneID" id="35768129"/>
<feature type="binding site" evidence="7">
    <location>
        <begin position="323"/>
        <end position="324"/>
    </location>
    <ligand>
        <name>substrate</name>
    </ligand>
</feature>
<feature type="domain" description="Dihydroorotase catalytic" evidence="9">
    <location>
        <begin position="51"/>
        <end position="236"/>
    </location>
</feature>
<dbReference type="Gene3D" id="2.30.40.10">
    <property type="entry name" value="Urease, subunit C, domain 1"/>
    <property type="match status" value="1"/>
</dbReference>
<dbReference type="Pfam" id="PF12890">
    <property type="entry name" value="DHOase"/>
    <property type="match status" value="1"/>
</dbReference>
<dbReference type="PROSITE" id="PS00483">
    <property type="entry name" value="DIHYDROOROTASE_2"/>
    <property type="match status" value="1"/>
</dbReference>
<feature type="binding site" evidence="7">
    <location>
        <position position="62"/>
    </location>
    <ligand>
        <name>Zn(2+)</name>
        <dbReference type="ChEBI" id="CHEBI:29105"/>
        <label>1</label>
    </ligand>
</feature>
<feature type="binding site" evidence="7">
    <location>
        <begin position="62"/>
        <end position="64"/>
    </location>
    <ligand>
        <name>substrate</name>
    </ligand>
</feature>
<protein>
    <recommendedName>
        <fullName evidence="7">Dihydroorotase</fullName>
        <shortName evidence="7">DHOase</shortName>
        <ecNumber evidence="7">3.5.2.3</ecNumber>
    </recommendedName>
</protein>
<evidence type="ECO:0000259" key="9">
    <source>
        <dbReference type="Pfam" id="PF12890"/>
    </source>
</evidence>
<accession>A0A0X8FE65</accession>
<dbReference type="EMBL" id="JAOTML010000001">
    <property type="protein sequence ID" value="MCY3052668.1"/>
    <property type="molecule type" value="Genomic_DNA"/>
</dbReference>
<comment type="catalytic activity">
    <reaction evidence="7">
        <text>(S)-dihydroorotate + H2O = N-carbamoyl-L-aspartate + H(+)</text>
        <dbReference type="Rhea" id="RHEA:24296"/>
        <dbReference type="ChEBI" id="CHEBI:15377"/>
        <dbReference type="ChEBI" id="CHEBI:15378"/>
        <dbReference type="ChEBI" id="CHEBI:30864"/>
        <dbReference type="ChEBI" id="CHEBI:32814"/>
        <dbReference type="EC" id="3.5.2.3"/>
    </reaction>
</comment>
<dbReference type="GO" id="GO:0004151">
    <property type="term" value="F:dihydroorotase activity"/>
    <property type="evidence" value="ECO:0007669"/>
    <property type="project" value="UniProtKB-UniRule"/>
</dbReference>
<name>A0A0X8FE65_9LACT</name>
<dbReference type="InterPro" id="IPR024403">
    <property type="entry name" value="DHOase_cat"/>
</dbReference>
<comment type="function">
    <text evidence="1 7">Catalyzes the reversible cyclization of carbamoyl aspartate to dihydroorotate.</text>
</comment>
<dbReference type="InterPro" id="IPR013108">
    <property type="entry name" value="Amidohydro_3"/>
</dbReference>
<dbReference type="UniPathway" id="UPA00070">
    <property type="reaction ID" value="UER00117"/>
</dbReference>
<dbReference type="Gene3D" id="3.20.20.140">
    <property type="entry name" value="Metal-dependent hydrolases"/>
    <property type="match status" value="1"/>
</dbReference>
<keyword evidence="13" id="KW-1185">Reference proteome</keyword>
<dbReference type="GO" id="GO:0005737">
    <property type="term" value="C:cytoplasm"/>
    <property type="evidence" value="ECO:0007669"/>
    <property type="project" value="TreeGrafter"/>
</dbReference>
<dbReference type="InterPro" id="IPR002195">
    <property type="entry name" value="Dihydroorotase_CS"/>
</dbReference>